<reference evidence="1" key="1">
    <citation type="journal article" date="2015" name="Nature">
        <title>Complex archaea that bridge the gap between prokaryotes and eukaryotes.</title>
        <authorList>
            <person name="Spang A."/>
            <person name="Saw J.H."/>
            <person name="Jorgensen S.L."/>
            <person name="Zaremba-Niedzwiedzka K."/>
            <person name="Martijn J."/>
            <person name="Lind A.E."/>
            <person name="van Eijk R."/>
            <person name="Schleper C."/>
            <person name="Guy L."/>
            <person name="Ettema T.J."/>
        </authorList>
    </citation>
    <scope>NUCLEOTIDE SEQUENCE</scope>
</reference>
<dbReference type="EMBL" id="LAZR01008775">
    <property type="protein sequence ID" value="KKM76635.1"/>
    <property type="molecule type" value="Genomic_DNA"/>
</dbReference>
<dbReference type="AlphaFoldDB" id="A0A0F9MIT6"/>
<feature type="non-terminal residue" evidence="1">
    <location>
        <position position="177"/>
    </location>
</feature>
<evidence type="ECO:0000313" key="1">
    <source>
        <dbReference type="EMBL" id="KKM76635.1"/>
    </source>
</evidence>
<sequence length="177" mass="19418">MALTIFQKSILAAQRKDAERGPIIYAPVRAIIYERVNLDNATEGLVKVGGNVYTRDSSGNYQKIVDADDVSHTKYVAKIVQSSTNDPVATVYENTFSGTPVWTRTGAGRYSCTLTGEFTAKTVCIVQWDIYQSGSFGNGYQIAMTKANSNSCAFWQNNKVNAGADTLGAYIEIRVYK</sequence>
<protein>
    <submittedName>
        <fullName evidence="1">Uncharacterized protein</fullName>
    </submittedName>
</protein>
<comment type="caution">
    <text evidence="1">The sequence shown here is derived from an EMBL/GenBank/DDBJ whole genome shotgun (WGS) entry which is preliminary data.</text>
</comment>
<proteinExistence type="predicted"/>
<name>A0A0F9MIT6_9ZZZZ</name>
<gene>
    <name evidence="1" type="ORF">LCGC14_1378200</name>
</gene>
<organism evidence="1">
    <name type="scientific">marine sediment metagenome</name>
    <dbReference type="NCBI Taxonomy" id="412755"/>
    <lineage>
        <taxon>unclassified sequences</taxon>
        <taxon>metagenomes</taxon>
        <taxon>ecological metagenomes</taxon>
    </lineage>
</organism>
<accession>A0A0F9MIT6</accession>